<evidence type="ECO:0000313" key="1">
    <source>
        <dbReference type="EMBL" id="MPN47265.1"/>
    </source>
</evidence>
<dbReference type="EMBL" id="VSSQ01108633">
    <property type="protein sequence ID" value="MPN47265.1"/>
    <property type="molecule type" value="Genomic_DNA"/>
</dbReference>
<protein>
    <submittedName>
        <fullName evidence="1">Uncharacterized protein</fullName>
    </submittedName>
</protein>
<accession>A0A645I7G6</accession>
<proteinExistence type="predicted"/>
<gene>
    <name evidence="1" type="ORF">SDC9_194867</name>
</gene>
<dbReference type="AlphaFoldDB" id="A0A645I7G6"/>
<reference evidence="1" key="1">
    <citation type="submission" date="2019-08" db="EMBL/GenBank/DDBJ databases">
        <authorList>
            <person name="Kucharzyk K."/>
            <person name="Murdoch R.W."/>
            <person name="Higgins S."/>
            <person name="Loffler F."/>
        </authorList>
    </citation>
    <scope>NUCLEOTIDE SEQUENCE</scope>
</reference>
<comment type="caution">
    <text evidence="1">The sequence shown here is derived from an EMBL/GenBank/DDBJ whole genome shotgun (WGS) entry which is preliminary data.</text>
</comment>
<organism evidence="1">
    <name type="scientific">bioreactor metagenome</name>
    <dbReference type="NCBI Taxonomy" id="1076179"/>
    <lineage>
        <taxon>unclassified sequences</taxon>
        <taxon>metagenomes</taxon>
        <taxon>ecological metagenomes</taxon>
    </lineage>
</organism>
<name>A0A645I7G6_9ZZZZ</name>
<sequence length="66" mass="7292">MNPTRESAAYAIGRKINAIEARIVPPIIYGILFPNFVFVLSDNHPNIGSMNKAKTLSIAIKTPTMY</sequence>